<comment type="caution">
    <text evidence="1">The sequence shown here is derived from an EMBL/GenBank/DDBJ whole genome shotgun (WGS) entry which is preliminary data.</text>
</comment>
<gene>
    <name evidence="1" type="ORF">GM612_01490</name>
</gene>
<evidence type="ECO:0000313" key="2">
    <source>
        <dbReference type="Proteomes" id="UP000466388"/>
    </source>
</evidence>
<evidence type="ECO:0000313" key="1">
    <source>
        <dbReference type="EMBL" id="MTV81327.1"/>
    </source>
</evidence>
<reference evidence="1 2" key="1">
    <citation type="submission" date="2019-11" db="EMBL/GenBank/DDBJ databases">
        <title>Lactobacillus sp. nov. CRM56-3, isolated from fermented tea leaves.</title>
        <authorList>
            <person name="Phuengjayaem S."/>
            <person name="Tanasupawat S."/>
        </authorList>
    </citation>
    <scope>NUCLEOTIDE SEQUENCE [LARGE SCALE GENOMIC DNA]</scope>
    <source>
        <strain evidence="1 2">CRM56-3</strain>
    </source>
</reference>
<dbReference type="RefSeq" id="WP_155430596.1">
    <property type="nucleotide sequence ID" value="NZ_WNJO01000001.1"/>
</dbReference>
<protein>
    <submittedName>
        <fullName evidence="1">Uncharacterized protein</fullName>
    </submittedName>
</protein>
<dbReference type="AlphaFoldDB" id="A0A7X3C210"/>
<name>A0A7X3C210_9LACO</name>
<keyword evidence="2" id="KW-1185">Reference proteome</keyword>
<dbReference type="EMBL" id="WNJO01000001">
    <property type="protein sequence ID" value="MTV81327.1"/>
    <property type="molecule type" value="Genomic_DNA"/>
</dbReference>
<sequence>MKIKYYAISAIAVLSFGTGLTISNTDAKASYLNGNDYAREATHLVTAKKTVRVYKIRTGNCEANNHWSFYKYLHKGSRVYASQYFMSTGGWIIKSKNIYYHNHRTFFLVASGHWYYK</sequence>
<dbReference type="Proteomes" id="UP000466388">
    <property type="component" value="Unassembled WGS sequence"/>
</dbReference>
<accession>A0A7X3C210</accession>
<proteinExistence type="predicted"/>
<organism evidence="1 2">
    <name type="scientific">Secundilactobacillus folii</name>
    <dbReference type="NCBI Taxonomy" id="2678357"/>
    <lineage>
        <taxon>Bacteria</taxon>
        <taxon>Bacillati</taxon>
        <taxon>Bacillota</taxon>
        <taxon>Bacilli</taxon>
        <taxon>Lactobacillales</taxon>
        <taxon>Lactobacillaceae</taxon>
        <taxon>Secundilactobacillus</taxon>
    </lineage>
</organism>